<sequence>MPSHAAPLSSRDGRVRSSSIQDQREPYYYTNEDVELLDSIVSLGQELLPTLPKREQLPTTALFRAADIVFPQYGISPDGEDKYSRVIFLIGGMRTTDDLYERFRTVLERMGIVIEYVDGDEAAAALPIPLPTTSTDPKPVPGLVRRHSDGTTASQQHRRRSDSPARPRGRVTFADELQELPIPRPPTAMAIRPMDLWPSHVEADVESVDDDDDDDDDAGDDADNADNVDDADEDSDDEQGDGVDKVDQYTRSLEMVLGLPAAKYEKDRQGKEYKHEHEQVYNLPIRPRNEAATAAEELPGASDTLIHEELDAGPPAKVDVRIMARVADTFYLRFAFLGGQAIEKWRAASMQSVEREQYAVRMDRELSLSEAVIVWGGAVEGEVEGEDEVESEAKGEDEDEDEDEEDDEEDETGLQVLEYRDKMLKLAGRAYDISLVYKAFTHWQVMALEEEERTQVARRHVLRKKVFVGWRTQTMQDEATVRSLVLGWAVVRWRTCLADIWEQQMTAEGVDERELTVVGVWTWLRAYQERVAEAIRQRHEQQLKTAAARQWQAIWGQKTARRTQSAHWTRLRLVGAAVDHWVEQAQTQAAIRLRIEAEEDLTFARAALQDLQKQARLARELRRMQAARRAELKLTSVAAWWQRTVAADEEVASQDRRLLRDWALLWMREVRLVQFRADMVHDAKVDAVHSWMLAEKVVFLGRYRDGRLLRRAFGLMAEVAGVGGRRRRWNEWEAQRDAADELRQANLLWTSSRQATARLQHQRAQEARADALLCRSRAASALGRLASAAAASAWRDSQLASMAARGAYYVAVTDALSGWAQLARQTREARLRATYRAFRLTIKRETARSCVAVWLQQKTSQNERQTSLLATAVTAADTRMCFAAVDAWIAAANDGLFRQAVAIEADAEAYLSRWRLRLADQTTITDAAAEHHIVSVLLARWDGWELQAVQARARRHTAAALREKNERRLVRRVVAGWQDWMAEEAEAEDDEVEDEADEADEDEDEAQDENTTIHWSSTSFPSSSAWRLGSSSLRSSAATNATNATTVTATPFRPASSFLLHPIMEADLRSSQMQMAAQTPTRHRLLRLTPAPGRTLKPTPKPTLGAGAGTGPAPIPAPTPARLRRRLLSAARLADSVQLGPMSAFDEDEDDEHDSRNGHGHLDDDADASSDADDLLLLQSGSHARHRLGRSYTAASATNPRRGPPQPPSGSVHASANTNATTTPMAPLPSPFERRLRAAYRSSWAPGNGRRTLATTTTPLPSRRSAAVTFADDYRG</sequence>
<feature type="region of interest" description="Disordered" evidence="2">
    <location>
        <begin position="1139"/>
        <end position="1168"/>
    </location>
</feature>
<feature type="compositionally biased region" description="Acidic residues" evidence="2">
    <location>
        <begin position="205"/>
        <end position="241"/>
    </location>
</feature>
<name>F0XA35_GROCL</name>
<dbReference type="HOGENOM" id="CLU_263498_0_0_1"/>
<dbReference type="RefSeq" id="XP_014175214.1">
    <property type="nucleotide sequence ID" value="XM_014319739.1"/>
</dbReference>
<feature type="compositionally biased region" description="Basic and acidic residues" evidence="2">
    <location>
        <begin position="1153"/>
        <end position="1163"/>
    </location>
</feature>
<accession>F0XA35</accession>
<keyword evidence="1" id="KW-0175">Coiled coil</keyword>
<reference evidence="4 5" key="1">
    <citation type="journal article" date="2011" name="Proc. Natl. Acad. Sci. U.S.A.">
        <title>Genome and transcriptome analyses of the mountain pine beetle-fungal symbiont Grosmannia clavigera, a lodgepole pine pathogen.</title>
        <authorList>
            <person name="DiGuistini S."/>
            <person name="Wang Y."/>
            <person name="Liao N.Y."/>
            <person name="Taylor G."/>
            <person name="Tanguay P."/>
            <person name="Feau N."/>
            <person name="Henrissat B."/>
            <person name="Chan S.K."/>
            <person name="Hesse-Orce U."/>
            <person name="Alamouti S.M."/>
            <person name="Tsui C.K.M."/>
            <person name="Docking R.T."/>
            <person name="Levasseur A."/>
            <person name="Haridas S."/>
            <person name="Robertson G."/>
            <person name="Birol I."/>
            <person name="Holt R.A."/>
            <person name="Marra M.A."/>
            <person name="Hamelin R.C."/>
            <person name="Hirst M."/>
            <person name="Jones S.J.M."/>
            <person name="Bohlmann J."/>
            <person name="Breuil C."/>
        </authorList>
    </citation>
    <scope>NUCLEOTIDE SEQUENCE [LARGE SCALE GENOMIC DNA]</scope>
    <source>
        <strain evidence="5">kw1407 / UAMH 11150</strain>
    </source>
</reference>
<dbReference type="Pfam" id="PF08457">
    <property type="entry name" value="Sfi1"/>
    <property type="match status" value="1"/>
</dbReference>
<dbReference type="EMBL" id="GL629735">
    <property type="protein sequence ID" value="EFX05732.1"/>
    <property type="molecule type" value="Genomic_DNA"/>
</dbReference>
<dbReference type="Proteomes" id="UP000007796">
    <property type="component" value="Unassembled WGS sequence"/>
</dbReference>
<organism evidence="5">
    <name type="scientific">Grosmannia clavigera (strain kw1407 / UAMH 11150)</name>
    <name type="common">Blue stain fungus</name>
    <name type="synonym">Graphiocladiella clavigera</name>
    <dbReference type="NCBI Taxonomy" id="655863"/>
    <lineage>
        <taxon>Eukaryota</taxon>
        <taxon>Fungi</taxon>
        <taxon>Dikarya</taxon>
        <taxon>Ascomycota</taxon>
        <taxon>Pezizomycotina</taxon>
        <taxon>Sordariomycetes</taxon>
        <taxon>Sordariomycetidae</taxon>
        <taxon>Ophiostomatales</taxon>
        <taxon>Ophiostomataceae</taxon>
        <taxon>Leptographium</taxon>
    </lineage>
</organism>
<evidence type="ECO:0000313" key="4">
    <source>
        <dbReference type="EMBL" id="EFX05732.1"/>
    </source>
</evidence>
<proteinExistence type="predicted"/>
<gene>
    <name evidence="4" type="ORF">CMQ_3801</name>
</gene>
<feature type="coiled-coil region" evidence="1">
    <location>
        <begin position="594"/>
        <end position="621"/>
    </location>
</feature>
<protein>
    <submittedName>
        <fullName evidence="4">Centrin-binding protein</fullName>
    </submittedName>
</protein>
<feature type="compositionally biased region" description="Acidic residues" evidence="2">
    <location>
        <begin position="983"/>
        <end position="1008"/>
    </location>
</feature>
<feature type="region of interest" description="Disordered" evidence="2">
    <location>
        <begin position="205"/>
        <end position="244"/>
    </location>
</feature>
<evidence type="ECO:0000313" key="5">
    <source>
        <dbReference type="Proteomes" id="UP000007796"/>
    </source>
</evidence>
<dbReference type="GeneID" id="25976942"/>
<evidence type="ECO:0000256" key="1">
    <source>
        <dbReference type="SAM" id="Coils"/>
    </source>
</evidence>
<dbReference type="InParanoid" id="F0XA35"/>
<feature type="region of interest" description="Disordered" evidence="2">
    <location>
        <begin position="128"/>
        <end position="190"/>
    </location>
</feature>
<dbReference type="OrthoDB" id="5215300at2759"/>
<feature type="region of interest" description="Disordered" evidence="2">
    <location>
        <begin position="382"/>
        <end position="412"/>
    </location>
</feature>
<evidence type="ECO:0000259" key="3">
    <source>
        <dbReference type="Pfam" id="PF08457"/>
    </source>
</evidence>
<keyword evidence="5" id="KW-1185">Reference proteome</keyword>
<feature type="domain" description="Sfi1 spindle body" evidence="3">
    <location>
        <begin position="418"/>
        <end position="979"/>
    </location>
</feature>
<feature type="region of interest" description="Disordered" evidence="2">
    <location>
        <begin position="1180"/>
        <end position="1276"/>
    </location>
</feature>
<feature type="region of interest" description="Disordered" evidence="2">
    <location>
        <begin position="1089"/>
        <end position="1119"/>
    </location>
</feature>
<evidence type="ECO:0000256" key="2">
    <source>
        <dbReference type="SAM" id="MobiDB-lite"/>
    </source>
</evidence>
<dbReference type="AlphaFoldDB" id="F0XA35"/>
<feature type="compositionally biased region" description="Low complexity" evidence="2">
    <location>
        <begin position="1016"/>
        <end position="1028"/>
    </location>
</feature>
<feature type="region of interest" description="Disordered" evidence="2">
    <location>
        <begin position="983"/>
        <end position="1028"/>
    </location>
</feature>
<feature type="region of interest" description="Disordered" evidence="2">
    <location>
        <begin position="1"/>
        <end position="22"/>
    </location>
</feature>
<dbReference type="eggNOG" id="KOG4775">
    <property type="taxonomic scope" value="Eukaryota"/>
</dbReference>
<dbReference type="STRING" id="655863.F0XA35"/>
<feature type="compositionally biased region" description="Low complexity" evidence="2">
    <location>
        <begin position="1250"/>
        <end position="1266"/>
    </location>
</feature>
<dbReference type="InterPro" id="IPR013665">
    <property type="entry name" value="Sfi1_dom"/>
</dbReference>